<dbReference type="EC" id="2.3.2.27" evidence="2"/>
<feature type="region of interest" description="Disordered" evidence="9">
    <location>
        <begin position="348"/>
        <end position="400"/>
    </location>
</feature>
<evidence type="ECO:0000256" key="9">
    <source>
        <dbReference type="SAM" id="MobiDB-lite"/>
    </source>
</evidence>
<dbReference type="OMA" id="RRIFFCH"/>
<sequence>MDSGQVQLYYCHQCTRAVRPSNPSELVCPHCSGDFLEEWSDPAVHTVGPGPGSIQRHLSDLDAWLRMMPGFGHFFEDMSSILAQMQVVQSAEGGGVRGANVRLATDPGHASPVLLLRGRIQNLLSMRDNELMYENDTGGATLRLPGSIGDYFLGPGLDQLIQQLAENDPNRHGTPPASKSAIKALPTIFISEEHKGTDAAQCAVCKDEFELCTEVKQMPCKHLYHSNCILPWLEQHNSCPVCRYELPTDDPDYEQSCARGPMRASSSGTIESRGSEGASNRQVGGLLSRSIPRDFLVGSPPVESNNSLQQEQPSPSQDNNRGREGAQGTGRRFSISFPWFRGFTGATSYQTNTSSGEMSQTGREQSVPSGSTAAIDDTSEQDFVGTMDATSHDTNTPSGG</sequence>
<keyword evidence="4" id="KW-0479">Metal-binding</keyword>
<dbReference type="Pfam" id="PF14369">
    <property type="entry name" value="Zn_ribbon_19"/>
    <property type="match status" value="1"/>
</dbReference>
<evidence type="ECO:0000256" key="7">
    <source>
        <dbReference type="ARBA" id="ARBA00022833"/>
    </source>
</evidence>
<evidence type="ECO:0000313" key="12">
    <source>
        <dbReference type="Proteomes" id="UP000825935"/>
    </source>
</evidence>
<dbReference type="PANTHER" id="PTHR15710:SF18">
    <property type="entry name" value="RING-TYPE E3 UBIQUITIN TRANSFERASE"/>
    <property type="match status" value="1"/>
</dbReference>
<keyword evidence="6" id="KW-0833">Ubl conjugation pathway</keyword>
<dbReference type="GO" id="GO:0061630">
    <property type="term" value="F:ubiquitin protein ligase activity"/>
    <property type="evidence" value="ECO:0007669"/>
    <property type="project" value="UniProtKB-EC"/>
</dbReference>
<keyword evidence="12" id="KW-1185">Reference proteome</keyword>
<organism evidence="11 12">
    <name type="scientific">Ceratopteris richardii</name>
    <name type="common">Triangle waterfern</name>
    <dbReference type="NCBI Taxonomy" id="49495"/>
    <lineage>
        <taxon>Eukaryota</taxon>
        <taxon>Viridiplantae</taxon>
        <taxon>Streptophyta</taxon>
        <taxon>Embryophyta</taxon>
        <taxon>Tracheophyta</taxon>
        <taxon>Polypodiopsida</taxon>
        <taxon>Polypodiidae</taxon>
        <taxon>Polypodiales</taxon>
        <taxon>Pteridineae</taxon>
        <taxon>Pteridaceae</taxon>
        <taxon>Parkerioideae</taxon>
        <taxon>Ceratopteris</taxon>
    </lineage>
</organism>
<evidence type="ECO:0000256" key="3">
    <source>
        <dbReference type="ARBA" id="ARBA00022679"/>
    </source>
</evidence>
<dbReference type="InterPro" id="IPR013083">
    <property type="entry name" value="Znf_RING/FYVE/PHD"/>
</dbReference>
<dbReference type="OrthoDB" id="8062037at2759"/>
<dbReference type="GO" id="GO:0008270">
    <property type="term" value="F:zinc ion binding"/>
    <property type="evidence" value="ECO:0007669"/>
    <property type="project" value="UniProtKB-KW"/>
</dbReference>
<feature type="region of interest" description="Disordered" evidence="9">
    <location>
        <begin position="255"/>
        <end position="334"/>
    </location>
</feature>
<evidence type="ECO:0000256" key="8">
    <source>
        <dbReference type="PROSITE-ProRule" id="PRU00175"/>
    </source>
</evidence>
<evidence type="ECO:0000256" key="4">
    <source>
        <dbReference type="ARBA" id="ARBA00022723"/>
    </source>
</evidence>
<dbReference type="InterPro" id="IPR001841">
    <property type="entry name" value="Znf_RING"/>
</dbReference>
<evidence type="ECO:0000256" key="1">
    <source>
        <dbReference type="ARBA" id="ARBA00000900"/>
    </source>
</evidence>
<gene>
    <name evidence="11" type="ORF">KP509_27G002200</name>
</gene>
<keyword evidence="5 8" id="KW-0863">Zinc-finger</keyword>
<feature type="compositionally biased region" description="Polar residues" evidence="9">
    <location>
        <begin position="264"/>
        <end position="282"/>
    </location>
</feature>
<feature type="compositionally biased region" description="Polar residues" evidence="9">
    <location>
        <begin position="302"/>
        <end position="319"/>
    </location>
</feature>
<feature type="compositionally biased region" description="Polar residues" evidence="9">
    <location>
        <begin position="388"/>
        <end position="400"/>
    </location>
</feature>
<comment type="caution">
    <text evidence="11">The sequence shown here is derived from an EMBL/GenBank/DDBJ whole genome shotgun (WGS) entry which is preliminary data.</text>
</comment>
<protein>
    <recommendedName>
        <fullName evidence="2">RING-type E3 ubiquitin transferase</fullName>
        <ecNumber evidence="2">2.3.2.27</ecNumber>
    </recommendedName>
</protein>
<reference evidence="11 12" key="1">
    <citation type="submission" date="2021-08" db="EMBL/GenBank/DDBJ databases">
        <title>WGS assembly of Ceratopteris richardii.</title>
        <authorList>
            <person name="Marchant D.B."/>
            <person name="Chen G."/>
            <person name="Jenkins J."/>
            <person name="Shu S."/>
            <person name="Leebens-Mack J."/>
            <person name="Grimwood J."/>
            <person name="Schmutz J."/>
            <person name="Soltis P."/>
            <person name="Soltis D."/>
            <person name="Chen Z.-H."/>
        </authorList>
    </citation>
    <scope>NUCLEOTIDE SEQUENCE [LARGE SCALE GENOMIC DNA]</scope>
    <source>
        <strain evidence="11">Whitten #5841</strain>
        <tissue evidence="11">Leaf</tissue>
    </source>
</reference>
<dbReference type="AlphaFoldDB" id="A0A8T2RF80"/>
<dbReference type="SUPFAM" id="SSF57850">
    <property type="entry name" value="RING/U-box"/>
    <property type="match status" value="1"/>
</dbReference>
<dbReference type="PROSITE" id="PS50089">
    <property type="entry name" value="ZF_RING_2"/>
    <property type="match status" value="1"/>
</dbReference>
<dbReference type="SMART" id="SM00184">
    <property type="entry name" value="RING"/>
    <property type="match status" value="1"/>
</dbReference>
<dbReference type="Gene3D" id="3.30.40.10">
    <property type="entry name" value="Zinc/RING finger domain, C3HC4 (zinc finger)"/>
    <property type="match status" value="1"/>
</dbReference>
<evidence type="ECO:0000256" key="5">
    <source>
        <dbReference type="ARBA" id="ARBA00022771"/>
    </source>
</evidence>
<dbReference type="EMBL" id="CM035432">
    <property type="protein sequence ID" value="KAH7294465.1"/>
    <property type="molecule type" value="Genomic_DNA"/>
</dbReference>
<dbReference type="GO" id="GO:0005737">
    <property type="term" value="C:cytoplasm"/>
    <property type="evidence" value="ECO:0007669"/>
    <property type="project" value="TreeGrafter"/>
</dbReference>
<dbReference type="InterPro" id="IPR039525">
    <property type="entry name" value="RNF126-like_zinc-ribbon"/>
</dbReference>
<dbReference type="PANTHER" id="PTHR15710">
    <property type="entry name" value="E3 UBIQUITIN-PROTEIN LIGASE PRAJA"/>
    <property type="match status" value="1"/>
</dbReference>
<feature type="compositionally biased region" description="Polar residues" evidence="9">
    <location>
        <begin position="348"/>
        <end position="372"/>
    </location>
</feature>
<keyword evidence="7" id="KW-0862">Zinc</keyword>
<evidence type="ECO:0000313" key="11">
    <source>
        <dbReference type="EMBL" id="KAH7294464.1"/>
    </source>
</evidence>
<dbReference type="FunFam" id="3.30.40.10:FF:000022">
    <property type="entry name" value="E3 ubiquitin-protein ligase RING1-like"/>
    <property type="match status" value="1"/>
</dbReference>
<evidence type="ECO:0000259" key="10">
    <source>
        <dbReference type="PROSITE" id="PS50089"/>
    </source>
</evidence>
<feature type="domain" description="RING-type" evidence="10">
    <location>
        <begin position="202"/>
        <end position="243"/>
    </location>
</feature>
<evidence type="ECO:0000256" key="2">
    <source>
        <dbReference type="ARBA" id="ARBA00012483"/>
    </source>
</evidence>
<evidence type="ECO:0000256" key="6">
    <source>
        <dbReference type="ARBA" id="ARBA00022786"/>
    </source>
</evidence>
<accession>A0A8T2RF80</accession>
<keyword evidence="3" id="KW-0808">Transferase</keyword>
<dbReference type="EMBL" id="CM035432">
    <property type="protein sequence ID" value="KAH7294464.1"/>
    <property type="molecule type" value="Genomic_DNA"/>
</dbReference>
<comment type="catalytic activity">
    <reaction evidence="1">
        <text>S-ubiquitinyl-[E2 ubiquitin-conjugating enzyme]-L-cysteine + [acceptor protein]-L-lysine = [E2 ubiquitin-conjugating enzyme]-L-cysteine + N(6)-ubiquitinyl-[acceptor protein]-L-lysine.</text>
        <dbReference type="EC" id="2.3.2.27"/>
    </reaction>
</comment>
<dbReference type="CDD" id="cd16667">
    <property type="entry name" value="RING-H2_RNF126-like"/>
    <property type="match status" value="1"/>
</dbReference>
<dbReference type="GO" id="GO:0016567">
    <property type="term" value="P:protein ubiquitination"/>
    <property type="evidence" value="ECO:0007669"/>
    <property type="project" value="TreeGrafter"/>
</dbReference>
<dbReference type="Proteomes" id="UP000825935">
    <property type="component" value="Chromosome 27"/>
</dbReference>
<dbReference type="Pfam" id="PF13639">
    <property type="entry name" value="zf-RING_2"/>
    <property type="match status" value="1"/>
</dbReference>
<proteinExistence type="predicted"/>
<name>A0A8T2RF80_CERRI</name>